<proteinExistence type="inferred from homology"/>
<gene>
    <name evidence="14" type="ORF">EPUS_03750</name>
</gene>
<dbReference type="PANTHER" id="PTHR12468:SF2">
    <property type="entry name" value="GPI MANNOSYLTRANSFERASE 2"/>
    <property type="match status" value="1"/>
</dbReference>
<evidence type="ECO:0000256" key="8">
    <source>
        <dbReference type="ARBA" id="ARBA00022692"/>
    </source>
</evidence>
<dbReference type="EC" id="2.4.1.-" evidence="12"/>
<comment type="subcellular location">
    <subcellularLocation>
        <location evidence="1 12">Endoplasmic reticulum membrane</location>
        <topology evidence="1 12">Multi-pass membrane protein</topology>
    </subcellularLocation>
</comment>
<evidence type="ECO:0000256" key="11">
    <source>
        <dbReference type="ARBA" id="ARBA00023136"/>
    </source>
</evidence>
<dbReference type="GO" id="GO:0031501">
    <property type="term" value="C:mannosyltransferase complex"/>
    <property type="evidence" value="ECO:0007669"/>
    <property type="project" value="TreeGrafter"/>
</dbReference>
<evidence type="ECO:0000256" key="13">
    <source>
        <dbReference type="SAM" id="MobiDB-lite"/>
    </source>
</evidence>
<dbReference type="GO" id="GO:0000009">
    <property type="term" value="F:alpha-1,6-mannosyltransferase activity"/>
    <property type="evidence" value="ECO:0007669"/>
    <property type="project" value="InterPro"/>
</dbReference>
<evidence type="ECO:0000256" key="2">
    <source>
        <dbReference type="ARBA" id="ARBA00004687"/>
    </source>
</evidence>
<dbReference type="PANTHER" id="PTHR12468">
    <property type="entry name" value="GPI MANNOSYLTRANSFERASE 2"/>
    <property type="match status" value="1"/>
</dbReference>
<evidence type="ECO:0000313" key="14">
    <source>
        <dbReference type="EMBL" id="ERF68432.1"/>
    </source>
</evidence>
<dbReference type="Proteomes" id="UP000019373">
    <property type="component" value="Unassembled WGS sequence"/>
</dbReference>
<evidence type="ECO:0000256" key="3">
    <source>
        <dbReference type="ARBA" id="ARBA00008698"/>
    </source>
</evidence>
<evidence type="ECO:0000256" key="9">
    <source>
        <dbReference type="ARBA" id="ARBA00022824"/>
    </source>
</evidence>
<dbReference type="GO" id="GO:0006506">
    <property type="term" value="P:GPI anchor biosynthetic process"/>
    <property type="evidence" value="ECO:0007669"/>
    <property type="project" value="UniProtKB-UniPathway"/>
</dbReference>
<reference evidence="15" key="1">
    <citation type="journal article" date="2014" name="BMC Genomics">
        <title>Genome characteristics reveal the impact of lichenization on lichen-forming fungus Endocarpon pusillum Hedwig (Verrucariales, Ascomycota).</title>
        <authorList>
            <person name="Wang Y.-Y."/>
            <person name="Liu B."/>
            <person name="Zhang X.-Y."/>
            <person name="Zhou Q.-M."/>
            <person name="Zhang T."/>
            <person name="Li H."/>
            <person name="Yu Y.-F."/>
            <person name="Zhang X.-L."/>
            <person name="Hao X.-Y."/>
            <person name="Wang M."/>
            <person name="Wang L."/>
            <person name="Wei J.-C."/>
        </authorList>
    </citation>
    <scope>NUCLEOTIDE SEQUENCE [LARGE SCALE GENOMIC DNA]</scope>
    <source>
        <strain evidence="15">Z07020 / HMAS-L-300199</strain>
    </source>
</reference>
<feature type="transmembrane region" description="Helical" evidence="12">
    <location>
        <begin position="229"/>
        <end position="250"/>
    </location>
</feature>
<sequence length="567" mass="63613">MLNYQAEEYMETVVAKTYSLSPQYVRDCISCIRGISEHDRPVATAHRVLSRDNDSSRNTSRNSNSDSDGVHTPDETDSEAVCVLSEVEKNTFKSSMLRVNGEEKILLPHRNFIQWQDIRLLVVLFCIWKVLLFSIIVLAPGPGYDTSSTLLVDAGSSVVLAKQTQQVATSVPLVWKFVRWDAIYFTQITRRGYVFEQEWAFGPGFPTVVGWLQRGLFPDWFRDNVLETAIFGVALSNLCHLLSVLLLPSLTMTVFSKSPQSGSSLPRAVAALHIINPAGGFLLSPCSEALFSFLNFLGFHLYLKALRIQYQKRAISAEVHCLAAGAVFGLATTVRSNGLLSGALFLYDATVTARHLLSGNLSVERFRRLIVVGIGGCLIALGAILPQFRAYVRYCNLGLPDDLRPWCNEYVPSIYAWVQRHYWNVGLFRYWTVSNIPLFLLAAPTIFILYKSAIWAWRHDSDALQDGTIRTARSTESDFQRGCLRRLATPQAMLALLALLSYHVQIITRLSSAYPLWYIWLYSSIRAAAGHKGRVKSHPIDPQTVVRWMVVYAVVQATLYASFLPPA</sequence>
<evidence type="ECO:0000256" key="1">
    <source>
        <dbReference type="ARBA" id="ARBA00004477"/>
    </source>
</evidence>
<accession>U1FUF6</accession>
<keyword evidence="11 12" id="KW-0472">Membrane</keyword>
<evidence type="ECO:0000256" key="7">
    <source>
        <dbReference type="ARBA" id="ARBA00022679"/>
    </source>
</evidence>
<dbReference type="RefSeq" id="XP_007805924.1">
    <property type="nucleotide sequence ID" value="XM_007807733.1"/>
</dbReference>
<dbReference type="eggNOG" id="KOG2647">
    <property type="taxonomic scope" value="Eukaryota"/>
</dbReference>
<protein>
    <recommendedName>
        <fullName evidence="4 12">GPI mannosyltransferase 2</fullName>
        <ecNumber evidence="12">2.4.1.-</ecNumber>
    </recommendedName>
</protein>
<feature type="transmembrane region" description="Helical" evidence="12">
    <location>
        <begin position="430"/>
        <end position="450"/>
    </location>
</feature>
<dbReference type="HOGENOM" id="CLU_029048_0_0_1"/>
<keyword evidence="15" id="KW-1185">Reference proteome</keyword>
<keyword evidence="8 12" id="KW-0812">Transmembrane</keyword>
<keyword evidence="5 12" id="KW-0337">GPI-anchor biosynthesis</keyword>
<comment type="caution">
    <text evidence="12">Lacks conserved residue(s) required for the propagation of feature annotation.</text>
</comment>
<dbReference type="InterPro" id="IPR007315">
    <property type="entry name" value="PIG-V/Gpi18"/>
</dbReference>
<dbReference type="OMA" id="WITCHAI"/>
<feature type="compositionally biased region" description="Low complexity" evidence="13">
    <location>
        <begin position="56"/>
        <end position="67"/>
    </location>
</feature>
<dbReference type="GeneID" id="19238788"/>
<feature type="region of interest" description="Disordered" evidence="13">
    <location>
        <begin position="46"/>
        <end position="76"/>
    </location>
</feature>
<evidence type="ECO:0000313" key="15">
    <source>
        <dbReference type="Proteomes" id="UP000019373"/>
    </source>
</evidence>
<name>U1FUF6_ENDPU</name>
<keyword evidence="7 12" id="KW-0808">Transferase</keyword>
<dbReference type="OrthoDB" id="10252502at2759"/>
<dbReference type="GO" id="GO:0005789">
    <property type="term" value="C:endoplasmic reticulum membrane"/>
    <property type="evidence" value="ECO:0007669"/>
    <property type="project" value="UniProtKB-SubCell"/>
</dbReference>
<keyword evidence="6 12" id="KW-0328">Glycosyltransferase</keyword>
<keyword evidence="10 12" id="KW-1133">Transmembrane helix</keyword>
<dbReference type="UniPathway" id="UPA00196"/>
<evidence type="ECO:0000256" key="12">
    <source>
        <dbReference type="RuleBase" id="RU363112"/>
    </source>
</evidence>
<comment type="function">
    <text evidence="12">Mannosyltransferase involved in glycosylphosphatidylinositol-anchor biosynthesis.</text>
</comment>
<evidence type="ECO:0000256" key="6">
    <source>
        <dbReference type="ARBA" id="ARBA00022676"/>
    </source>
</evidence>
<feature type="transmembrane region" description="Helical" evidence="12">
    <location>
        <begin position="120"/>
        <end position="139"/>
    </location>
</feature>
<evidence type="ECO:0000256" key="10">
    <source>
        <dbReference type="ARBA" id="ARBA00022989"/>
    </source>
</evidence>
<keyword evidence="9 12" id="KW-0256">Endoplasmic reticulum</keyword>
<evidence type="ECO:0000256" key="5">
    <source>
        <dbReference type="ARBA" id="ARBA00022502"/>
    </source>
</evidence>
<feature type="transmembrane region" description="Helical" evidence="12">
    <location>
        <begin position="369"/>
        <end position="388"/>
    </location>
</feature>
<dbReference type="EMBL" id="KE721518">
    <property type="protein sequence ID" value="ERF68432.1"/>
    <property type="molecule type" value="Genomic_DNA"/>
</dbReference>
<organism evidence="14 15">
    <name type="scientific">Endocarpon pusillum (strain Z07020 / HMAS-L-300199)</name>
    <name type="common">Lichen-forming fungus</name>
    <dbReference type="NCBI Taxonomy" id="1263415"/>
    <lineage>
        <taxon>Eukaryota</taxon>
        <taxon>Fungi</taxon>
        <taxon>Dikarya</taxon>
        <taxon>Ascomycota</taxon>
        <taxon>Pezizomycotina</taxon>
        <taxon>Eurotiomycetes</taxon>
        <taxon>Chaetothyriomycetidae</taxon>
        <taxon>Verrucariales</taxon>
        <taxon>Verrucariaceae</taxon>
        <taxon>Endocarpon</taxon>
    </lineage>
</organism>
<comment type="pathway">
    <text evidence="2 12">Glycolipid biosynthesis; glycosylphosphatidylinositol-anchor biosynthesis.</text>
</comment>
<comment type="similarity">
    <text evidence="3 12">Belongs to the PIGV family.</text>
</comment>
<dbReference type="GO" id="GO:0004376">
    <property type="term" value="F:GPI mannosyltransferase activity"/>
    <property type="evidence" value="ECO:0007669"/>
    <property type="project" value="InterPro"/>
</dbReference>
<evidence type="ECO:0000256" key="4">
    <source>
        <dbReference type="ARBA" id="ARBA00013795"/>
    </source>
</evidence>
<dbReference type="Pfam" id="PF04188">
    <property type="entry name" value="Mannosyl_trans2"/>
    <property type="match status" value="1"/>
</dbReference>
<dbReference type="AlphaFoldDB" id="U1FUF6"/>